<keyword evidence="11" id="KW-0030">Aminoacyl-tRNA synthetase</keyword>
<dbReference type="Gene3D" id="3.30.70.380">
    <property type="entry name" value="Ferrodoxin-fold anticodon-binding domain"/>
    <property type="match status" value="1"/>
</dbReference>
<dbReference type="Pfam" id="PF03483">
    <property type="entry name" value="B3_4"/>
    <property type="match status" value="1"/>
</dbReference>
<name>A0A0G1CF86_9BACT</name>
<evidence type="ECO:0000256" key="12">
    <source>
        <dbReference type="ARBA" id="ARBA00033189"/>
    </source>
</evidence>
<comment type="subunit">
    <text evidence="3">Tetramer of two alpha and two beta subunits.</text>
</comment>
<keyword evidence="10" id="KW-0648">Protein biosynthesis</keyword>
<dbReference type="SUPFAM" id="SSF46955">
    <property type="entry name" value="Putative DNA-binding domain"/>
    <property type="match status" value="2"/>
</dbReference>
<dbReference type="PROSITE" id="PS51447">
    <property type="entry name" value="FDX_ACB"/>
    <property type="match status" value="1"/>
</dbReference>
<dbReference type="EC" id="6.1.1.20" evidence="4"/>
<dbReference type="PANTHER" id="PTHR10947:SF0">
    <property type="entry name" value="PHENYLALANINE--TRNA LIGASE BETA SUBUNIT"/>
    <property type="match status" value="1"/>
</dbReference>
<evidence type="ECO:0000256" key="8">
    <source>
        <dbReference type="ARBA" id="ARBA00022840"/>
    </source>
</evidence>
<dbReference type="GO" id="GO:0004826">
    <property type="term" value="F:phenylalanine-tRNA ligase activity"/>
    <property type="evidence" value="ECO:0007669"/>
    <property type="project" value="UniProtKB-EC"/>
</dbReference>
<dbReference type="NCBIfam" id="TIGR00472">
    <property type="entry name" value="pheT_bact"/>
    <property type="match status" value="1"/>
</dbReference>
<dbReference type="Pfam" id="PF03484">
    <property type="entry name" value="B5"/>
    <property type="match status" value="1"/>
</dbReference>
<reference evidence="16 17" key="1">
    <citation type="journal article" date="2015" name="Nature">
        <title>rRNA introns, odd ribosomes, and small enigmatic genomes across a large radiation of phyla.</title>
        <authorList>
            <person name="Brown C.T."/>
            <person name="Hug L.A."/>
            <person name="Thomas B.C."/>
            <person name="Sharon I."/>
            <person name="Castelle C.J."/>
            <person name="Singh A."/>
            <person name="Wilkins M.J."/>
            <person name="Williams K.H."/>
            <person name="Banfield J.F."/>
        </authorList>
    </citation>
    <scope>NUCLEOTIDE SEQUENCE [LARGE SCALE GENOMIC DNA]</scope>
</reference>
<organism evidence="16 17">
    <name type="scientific">Candidatus Gottesmanbacteria bacterium GW2011_GWA1_43_11</name>
    <dbReference type="NCBI Taxonomy" id="1618436"/>
    <lineage>
        <taxon>Bacteria</taxon>
        <taxon>Candidatus Gottesmaniibacteriota</taxon>
    </lineage>
</organism>
<gene>
    <name evidence="16" type="ORF">UV59_C0025G0013</name>
</gene>
<dbReference type="GO" id="GO:0003723">
    <property type="term" value="F:RNA binding"/>
    <property type="evidence" value="ECO:0007669"/>
    <property type="project" value="InterPro"/>
</dbReference>
<evidence type="ECO:0000256" key="2">
    <source>
        <dbReference type="ARBA" id="ARBA00008653"/>
    </source>
</evidence>
<feature type="domain" description="B5" evidence="15">
    <location>
        <begin position="313"/>
        <end position="388"/>
    </location>
</feature>
<dbReference type="InterPro" id="IPR020825">
    <property type="entry name" value="Phe-tRNA_synthase-like_B3/B4"/>
</dbReference>
<dbReference type="SMART" id="SM00896">
    <property type="entry name" value="FDX-ACB"/>
    <property type="match status" value="1"/>
</dbReference>
<evidence type="ECO:0000256" key="6">
    <source>
        <dbReference type="ARBA" id="ARBA00022723"/>
    </source>
</evidence>
<evidence type="ECO:0000256" key="11">
    <source>
        <dbReference type="ARBA" id="ARBA00023146"/>
    </source>
</evidence>
<comment type="cofactor">
    <cofactor evidence="1">
        <name>Mg(2+)</name>
        <dbReference type="ChEBI" id="CHEBI:18420"/>
    </cofactor>
</comment>
<dbReference type="GO" id="GO:0006432">
    <property type="term" value="P:phenylalanyl-tRNA aminoacylation"/>
    <property type="evidence" value="ECO:0007669"/>
    <property type="project" value="InterPro"/>
</dbReference>
<feature type="domain" description="FDX-ACB" evidence="14">
    <location>
        <begin position="597"/>
        <end position="681"/>
    </location>
</feature>
<dbReference type="Gene3D" id="3.30.56.10">
    <property type="match status" value="2"/>
</dbReference>
<dbReference type="PANTHER" id="PTHR10947">
    <property type="entry name" value="PHENYLALANYL-TRNA SYNTHETASE BETA CHAIN AND LEUCINE-RICH REPEAT-CONTAINING PROTEIN 47"/>
    <property type="match status" value="1"/>
</dbReference>
<keyword evidence="9" id="KW-0460">Magnesium</keyword>
<dbReference type="SMART" id="SM00873">
    <property type="entry name" value="B3_4"/>
    <property type="match status" value="1"/>
</dbReference>
<evidence type="ECO:0000256" key="9">
    <source>
        <dbReference type="ARBA" id="ARBA00022842"/>
    </source>
</evidence>
<dbReference type="CDD" id="cd00769">
    <property type="entry name" value="PheRS_beta_core"/>
    <property type="match status" value="1"/>
</dbReference>
<dbReference type="SMART" id="SM00874">
    <property type="entry name" value="B5"/>
    <property type="match status" value="1"/>
</dbReference>
<dbReference type="GO" id="GO:0000287">
    <property type="term" value="F:magnesium ion binding"/>
    <property type="evidence" value="ECO:0007669"/>
    <property type="project" value="InterPro"/>
</dbReference>
<evidence type="ECO:0000259" key="15">
    <source>
        <dbReference type="PROSITE" id="PS51483"/>
    </source>
</evidence>
<dbReference type="InterPro" id="IPR005121">
    <property type="entry name" value="Fdx_antiC-bd"/>
</dbReference>
<comment type="similarity">
    <text evidence="2">Belongs to the phenylalanyl-tRNA synthetase beta subunit family. Type 1 subfamily.</text>
</comment>
<dbReference type="AlphaFoldDB" id="A0A0G1CF86"/>
<dbReference type="InterPro" id="IPR041616">
    <property type="entry name" value="PheRS_beta_core"/>
</dbReference>
<dbReference type="GO" id="GO:0009328">
    <property type="term" value="C:phenylalanine-tRNA ligase complex"/>
    <property type="evidence" value="ECO:0007669"/>
    <property type="project" value="TreeGrafter"/>
</dbReference>
<dbReference type="Gene3D" id="3.50.40.10">
    <property type="entry name" value="Phenylalanyl-trna Synthetase, Chain B, domain 3"/>
    <property type="match status" value="1"/>
</dbReference>
<protein>
    <recommendedName>
        <fullName evidence="4">phenylalanine--tRNA ligase</fullName>
        <ecNumber evidence="4">6.1.1.20</ecNumber>
    </recommendedName>
    <alternativeName>
        <fullName evidence="12">Phenylalanyl-tRNA synthetase beta subunit</fullName>
    </alternativeName>
</protein>
<dbReference type="PROSITE" id="PS51483">
    <property type="entry name" value="B5"/>
    <property type="match status" value="1"/>
</dbReference>
<dbReference type="InterPro" id="IPR005147">
    <property type="entry name" value="tRNA_synthase_B5-dom"/>
</dbReference>
<keyword evidence="6" id="KW-0479">Metal-binding</keyword>
<evidence type="ECO:0000256" key="3">
    <source>
        <dbReference type="ARBA" id="ARBA00011209"/>
    </source>
</evidence>
<proteinExistence type="inferred from homology"/>
<dbReference type="EMBL" id="LCFB01000025">
    <property type="protein sequence ID" value="KKS84192.1"/>
    <property type="molecule type" value="Genomic_DNA"/>
</dbReference>
<dbReference type="InterPro" id="IPR004532">
    <property type="entry name" value="Phe-tRNA-ligase_IIc_bsu_bact"/>
</dbReference>
<dbReference type="Proteomes" id="UP000034543">
    <property type="component" value="Unassembled WGS sequence"/>
</dbReference>
<dbReference type="GO" id="GO:0005524">
    <property type="term" value="F:ATP binding"/>
    <property type="evidence" value="ECO:0007669"/>
    <property type="project" value="UniProtKB-KW"/>
</dbReference>
<dbReference type="InterPro" id="IPR009061">
    <property type="entry name" value="DNA-bd_dom_put_sf"/>
</dbReference>
<dbReference type="Gene3D" id="3.30.930.10">
    <property type="entry name" value="Bira Bifunctional Protein, Domain 2"/>
    <property type="match status" value="1"/>
</dbReference>
<evidence type="ECO:0000256" key="1">
    <source>
        <dbReference type="ARBA" id="ARBA00001946"/>
    </source>
</evidence>
<evidence type="ECO:0000256" key="5">
    <source>
        <dbReference type="ARBA" id="ARBA00022598"/>
    </source>
</evidence>
<evidence type="ECO:0000256" key="4">
    <source>
        <dbReference type="ARBA" id="ARBA00012814"/>
    </source>
</evidence>
<dbReference type="InterPro" id="IPR045864">
    <property type="entry name" value="aa-tRNA-synth_II/BPL/LPL"/>
</dbReference>
<keyword evidence="5 16" id="KW-0436">Ligase</keyword>
<evidence type="ECO:0000256" key="13">
    <source>
        <dbReference type="ARBA" id="ARBA00049255"/>
    </source>
</evidence>
<dbReference type="InterPro" id="IPR005146">
    <property type="entry name" value="B3/B4_tRNA-bd"/>
</dbReference>
<comment type="catalytic activity">
    <reaction evidence="13">
        <text>tRNA(Phe) + L-phenylalanine + ATP = L-phenylalanyl-tRNA(Phe) + AMP + diphosphate + H(+)</text>
        <dbReference type="Rhea" id="RHEA:19413"/>
        <dbReference type="Rhea" id="RHEA-COMP:9668"/>
        <dbReference type="Rhea" id="RHEA-COMP:9699"/>
        <dbReference type="ChEBI" id="CHEBI:15378"/>
        <dbReference type="ChEBI" id="CHEBI:30616"/>
        <dbReference type="ChEBI" id="CHEBI:33019"/>
        <dbReference type="ChEBI" id="CHEBI:58095"/>
        <dbReference type="ChEBI" id="CHEBI:78442"/>
        <dbReference type="ChEBI" id="CHEBI:78531"/>
        <dbReference type="ChEBI" id="CHEBI:456215"/>
        <dbReference type="EC" id="6.1.1.20"/>
    </reaction>
</comment>
<dbReference type="PATRIC" id="fig|1618436.3.peg.1141"/>
<keyword evidence="8" id="KW-0067">ATP-binding</keyword>
<keyword evidence="7" id="KW-0547">Nucleotide-binding</keyword>
<dbReference type="Pfam" id="PF03147">
    <property type="entry name" value="FDX-ACB"/>
    <property type="match status" value="1"/>
</dbReference>
<dbReference type="SUPFAM" id="SSF54991">
    <property type="entry name" value="Anticodon-binding domain of PheRS"/>
    <property type="match status" value="1"/>
</dbReference>
<accession>A0A0G1CF86</accession>
<dbReference type="Pfam" id="PF17759">
    <property type="entry name" value="tRNA_synthFbeta"/>
    <property type="match status" value="1"/>
</dbReference>
<comment type="caution">
    <text evidence="16">The sequence shown here is derived from an EMBL/GenBank/DDBJ whole genome shotgun (WGS) entry which is preliminary data.</text>
</comment>
<evidence type="ECO:0000256" key="10">
    <source>
        <dbReference type="ARBA" id="ARBA00022917"/>
    </source>
</evidence>
<evidence type="ECO:0000313" key="17">
    <source>
        <dbReference type="Proteomes" id="UP000034543"/>
    </source>
</evidence>
<sequence>MNILIPDQWLREYLKTKATPEQIKEYLSLCGPSVERITKVADEIVYDIEITTNRPDSMSVIGIAREAAAILPRFNISAKFTNDPYKLNTDNYILRASGASREVTLKSSKPLSIKTNPVLNPRWTSVVLTNVTVKDSPVWLKKYLELTGIRPLNNVIDITNYLMRAYGQPAHAFDYDRIGKNKNKIPVMLLRESKKGERLTTLDGKTHTLPGHDIVIENGNGTLIDLCGIMGAENSSIKDATTSVVLFMQTYDPGHIRKTSMALAHRTEAATLFEKGLDPELVLPTIHKGIELMQELANAQVASPVYDVYDSKYEPVNVTVSKEKLITYLGTSLPDIEVIDILQSLQLEAKLSKTEITVKIPSFRRDIAIDVDIIEEVARIYGYHRIVATLPASAPPSTTVDPTFFWEEEVKVRLRDWGFTETYTYSMISEELMDLFKLNKQNAYKIANPLSSEWVYMRPALIPSLLVNTKQNLNIRADFKIFELSNIYKYRKNELPEETPILAIVLTGERFYETKGVAERLFELFGIPNKPTVIDELKYPEWNLDRSVQFNEFGVCGEIKTDLLQKLGIKIPICVLELNFAKLVEKVNQVKRYTPISKFPPVIEDLSFTVPAQTPVGELMNSISAVSEKIHTVQFLNKFENTVSVRIEYLNPIQPLTPEEVNTLRQQIIEVVERSFHAQLKGGN</sequence>
<dbReference type="SUPFAM" id="SSF56037">
    <property type="entry name" value="PheT/TilS domain"/>
    <property type="match status" value="1"/>
</dbReference>
<dbReference type="InterPro" id="IPR036690">
    <property type="entry name" value="Fdx_antiC-bd_sf"/>
</dbReference>
<dbReference type="SUPFAM" id="SSF55681">
    <property type="entry name" value="Class II aaRS and biotin synthetases"/>
    <property type="match status" value="1"/>
</dbReference>
<dbReference type="InterPro" id="IPR045060">
    <property type="entry name" value="Phe-tRNA-ligase_IIc_bsu"/>
</dbReference>
<dbReference type="STRING" id="1618436.UV59_C0025G0013"/>
<evidence type="ECO:0000259" key="14">
    <source>
        <dbReference type="PROSITE" id="PS51447"/>
    </source>
</evidence>
<evidence type="ECO:0000256" key="7">
    <source>
        <dbReference type="ARBA" id="ARBA00022741"/>
    </source>
</evidence>
<evidence type="ECO:0000313" key="16">
    <source>
        <dbReference type="EMBL" id="KKS84192.1"/>
    </source>
</evidence>